<name>A0ABR2M793_9ASPA</name>
<dbReference type="PROSITE" id="PS50011">
    <property type="entry name" value="PROTEIN_KINASE_DOM"/>
    <property type="match status" value="1"/>
</dbReference>
<evidence type="ECO:0000256" key="4">
    <source>
        <dbReference type="ARBA" id="ARBA00022741"/>
    </source>
</evidence>
<evidence type="ECO:0000256" key="5">
    <source>
        <dbReference type="ARBA" id="ARBA00022777"/>
    </source>
</evidence>
<keyword evidence="6" id="KW-0067">ATP-binding</keyword>
<evidence type="ECO:0000256" key="3">
    <source>
        <dbReference type="ARBA" id="ARBA00022679"/>
    </source>
</evidence>
<dbReference type="PANTHER" id="PTHR45637">
    <property type="entry name" value="FLIPPASE KINASE 1-RELATED"/>
    <property type="match status" value="1"/>
</dbReference>
<comment type="catalytic activity">
    <reaction evidence="8">
        <text>L-seryl-[protein] + ATP = O-phospho-L-seryl-[protein] + ADP + H(+)</text>
        <dbReference type="Rhea" id="RHEA:17989"/>
        <dbReference type="Rhea" id="RHEA-COMP:9863"/>
        <dbReference type="Rhea" id="RHEA-COMP:11604"/>
        <dbReference type="ChEBI" id="CHEBI:15378"/>
        <dbReference type="ChEBI" id="CHEBI:29999"/>
        <dbReference type="ChEBI" id="CHEBI:30616"/>
        <dbReference type="ChEBI" id="CHEBI:83421"/>
        <dbReference type="ChEBI" id="CHEBI:456216"/>
        <dbReference type="EC" id="2.7.11.1"/>
    </reaction>
</comment>
<proteinExistence type="predicted"/>
<keyword evidence="5 10" id="KW-0418">Kinase</keyword>
<evidence type="ECO:0000256" key="8">
    <source>
        <dbReference type="ARBA" id="ARBA00048679"/>
    </source>
</evidence>
<evidence type="ECO:0000256" key="2">
    <source>
        <dbReference type="ARBA" id="ARBA00022527"/>
    </source>
</evidence>
<keyword evidence="3" id="KW-0808">Transferase</keyword>
<evidence type="ECO:0000256" key="6">
    <source>
        <dbReference type="ARBA" id="ARBA00022840"/>
    </source>
</evidence>
<gene>
    <name evidence="10" type="primary">KIPK</name>
    <name evidence="10" type="ORF">KSP40_PGU015649</name>
</gene>
<keyword evidence="4" id="KW-0547">Nucleotide-binding</keyword>
<protein>
    <recommendedName>
        <fullName evidence="1">non-specific serine/threonine protein kinase</fullName>
        <ecNumber evidence="1">2.7.11.1</ecNumber>
    </recommendedName>
</protein>
<dbReference type="EC" id="2.7.11.1" evidence="1"/>
<comment type="caution">
    <text evidence="10">The sequence shown here is derived from an EMBL/GenBank/DDBJ whole genome shotgun (WGS) entry which is preliminary data.</text>
</comment>
<dbReference type="Proteomes" id="UP001412067">
    <property type="component" value="Unassembled WGS sequence"/>
</dbReference>
<evidence type="ECO:0000313" key="10">
    <source>
        <dbReference type="EMBL" id="KAK8959496.1"/>
    </source>
</evidence>
<evidence type="ECO:0000256" key="1">
    <source>
        <dbReference type="ARBA" id="ARBA00012513"/>
    </source>
</evidence>
<keyword evidence="2" id="KW-0723">Serine/threonine-protein kinase</keyword>
<comment type="catalytic activity">
    <reaction evidence="7">
        <text>L-threonyl-[protein] + ATP = O-phospho-L-threonyl-[protein] + ADP + H(+)</text>
        <dbReference type="Rhea" id="RHEA:46608"/>
        <dbReference type="Rhea" id="RHEA-COMP:11060"/>
        <dbReference type="Rhea" id="RHEA-COMP:11605"/>
        <dbReference type="ChEBI" id="CHEBI:15378"/>
        <dbReference type="ChEBI" id="CHEBI:30013"/>
        <dbReference type="ChEBI" id="CHEBI:30616"/>
        <dbReference type="ChEBI" id="CHEBI:61977"/>
        <dbReference type="ChEBI" id="CHEBI:456216"/>
        <dbReference type="EC" id="2.7.11.1"/>
    </reaction>
</comment>
<dbReference type="InterPro" id="IPR011009">
    <property type="entry name" value="Kinase-like_dom_sf"/>
</dbReference>
<evidence type="ECO:0000313" key="11">
    <source>
        <dbReference type="Proteomes" id="UP001412067"/>
    </source>
</evidence>
<evidence type="ECO:0000256" key="7">
    <source>
        <dbReference type="ARBA" id="ARBA00047899"/>
    </source>
</evidence>
<reference evidence="10 11" key="1">
    <citation type="journal article" date="2022" name="Nat. Plants">
        <title>Genomes of leafy and leafless Platanthera orchids illuminate the evolution of mycoheterotrophy.</title>
        <authorList>
            <person name="Li M.H."/>
            <person name="Liu K.W."/>
            <person name="Li Z."/>
            <person name="Lu H.C."/>
            <person name="Ye Q.L."/>
            <person name="Zhang D."/>
            <person name="Wang J.Y."/>
            <person name="Li Y.F."/>
            <person name="Zhong Z.M."/>
            <person name="Liu X."/>
            <person name="Yu X."/>
            <person name="Liu D.K."/>
            <person name="Tu X.D."/>
            <person name="Liu B."/>
            <person name="Hao Y."/>
            <person name="Liao X.Y."/>
            <person name="Jiang Y.T."/>
            <person name="Sun W.H."/>
            <person name="Chen J."/>
            <person name="Chen Y.Q."/>
            <person name="Ai Y."/>
            <person name="Zhai J.W."/>
            <person name="Wu S.S."/>
            <person name="Zhou Z."/>
            <person name="Hsiao Y.Y."/>
            <person name="Wu W.L."/>
            <person name="Chen Y.Y."/>
            <person name="Lin Y.F."/>
            <person name="Hsu J.L."/>
            <person name="Li C.Y."/>
            <person name="Wang Z.W."/>
            <person name="Zhao X."/>
            <person name="Zhong W.Y."/>
            <person name="Ma X.K."/>
            <person name="Ma L."/>
            <person name="Huang J."/>
            <person name="Chen G.Z."/>
            <person name="Huang M.Z."/>
            <person name="Huang L."/>
            <person name="Peng D.H."/>
            <person name="Luo Y.B."/>
            <person name="Zou S.Q."/>
            <person name="Chen S.P."/>
            <person name="Lan S."/>
            <person name="Tsai W.C."/>
            <person name="Van de Peer Y."/>
            <person name="Liu Z.J."/>
        </authorList>
    </citation>
    <scope>NUCLEOTIDE SEQUENCE [LARGE SCALE GENOMIC DNA]</scope>
    <source>
        <strain evidence="10">Lor288</strain>
    </source>
</reference>
<organism evidence="10 11">
    <name type="scientific">Platanthera guangdongensis</name>
    <dbReference type="NCBI Taxonomy" id="2320717"/>
    <lineage>
        <taxon>Eukaryota</taxon>
        <taxon>Viridiplantae</taxon>
        <taxon>Streptophyta</taxon>
        <taxon>Embryophyta</taxon>
        <taxon>Tracheophyta</taxon>
        <taxon>Spermatophyta</taxon>
        <taxon>Magnoliopsida</taxon>
        <taxon>Liliopsida</taxon>
        <taxon>Asparagales</taxon>
        <taxon>Orchidaceae</taxon>
        <taxon>Orchidoideae</taxon>
        <taxon>Orchideae</taxon>
        <taxon>Orchidinae</taxon>
        <taxon>Platanthera</taxon>
    </lineage>
</organism>
<dbReference type="InterPro" id="IPR000719">
    <property type="entry name" value="Prot_kinase_dom"/>
</dbReference>
<dbReference type="Pfam" id="PF00069">
    <property type="entry name" value="Pkinase"/>
    <property type="match status" value="1"/>
</dbReference>
<keyword evidence="11" id="KW-1185">Reference proteome</keyword>
<dbReference type="GO" id="GO:0016301">
    <property type="term" value="F:kinase activity"/>
    <property type="evidence" value="ECO:0007669"/>
    <property type="project" value="UniProtKB-KW"/>
</dbReference>
<accession>A0ABR2M793</accession>
<evidence type="ECO:0000259" key="9">
    <source>
        <dbReference type="PROSITE" id="PS50011"/>
    </source>
</evidence>
<feature type="domain" description="Protein kinase" evidence="9">
    <location>
        <begin position="1"/>
        <end position="124"/>
    </location>
</feature>
<dbReference type="Gene3D" id="1.10.510.10">
    <property type="entry name" value="Transferase(Phosphotransferase) domain 1"/>
    <property type="match status" value="1"/>
</dbReference>
<dbReference type="EMBL" id="JBBWWR010000011">
    <property type="protein sequence ID" value="KAK8959496.1"/>
    <property type="molecule type" value="Genomic_DNA"/>
</dbReference>
<sequence>MLSDFDLSLRCSVTPTLLGSCSAAREEASNPHCLHQSWPQISCFTPHLISSSSSTANETMSNATPQLVAEPTGARANSFVGTHEYLAPEIIKGDGHGSAVDWWTFGIFLYELLYGRTPFKGSGN</sequence>
<dbReference type="SUPFAM" id="SSF56112">
    <property type="entry name" value="Protein kinase-like (PK-like)"/>
    <property type="match status" value="1"/>
</dbReference>